<dbReference type="Proteomes" id="UP000534107">
    <property type="component" value="Unassembled WGS sequence"/>
</dbReference>
<evidence type="ECO:0000313" key="3">
    <source>
        <dbReference type="EMBL" id="NXH10391.1"/>
    </source>
</evidence>
<dbReference type="PANTHER" id="PTHR23149:SF27">
    <property type="entry name" value="PIN2_TERF1-INTERACTING TELOMERASE INHIBITOR 1"/>
    <property type="match status" value="1"/>
</dbReference>
<feature type="non-terminal residue" evidence="3">
    <location>
        <position position="158"/>
    </location>
</feature>
<dbReference type="PANTHER" id="PTHR23149">
    <property type="entry name" value="G PATCH DOMAIN CONTAINING PROTEIN"/>
    <property type="match status" value="1"/>
</dbReference>
<dbReference type="GO" id="GO:0003676">
    <property type="term" value="F:nucleic acid binding"/>
    <property type="evidence" value="ECO:0007669"/>
    <property type="project" value="InterPro"/>
</dbReference>
<dbReference type="InterPro" id="IPR000467">
    <property type="entry name" value="G_patch_dom"/>
</dbReference>
<comment type="caution">
    <text evidence="3">The sequence shown here is derived from an EMBL/GenBank/DDBJ whole genome shotgun (WGS) entry which is preliminary data.</text>
</comment>
<sequence>FLLPPVACRRQKWSVDPQNSTWSKDESKFGQKMLEKMGWSKGKGLGAQEQGNPEHIKVQVKNNTLGLGATSNHEDSWIAHQDDFNQLLAELNDCHRQGETESSVKKQKKTTFSLEEKSKSSKKRVHYMKFAKGKDLSSCSEDDLSCIFGKRQKTMKTQ</sequence>
<accession>A0A7K9H931</accession>
<gene>
    <name evidence="3" type="primary">Pinx1</name>
    <name evidence="3" type="ORF">BUCCAP_R14000</name>
</gene>
<evidence type="ECO:0000313" key="4">
    <source>
        <dbReference type="Proteomes" id="UP000534107"/>
    </source>
</evidence>
<dbReference type="PROSITE" id="PS50174">
    <property type="entry name" value="G_PATCH"/>
    <property type="match status" value="1"/>
</dbReference>
<proteinExistence type="predicted"/>
<reference evidence="3 4" key="1">
    <citation type="submission" date="2019-09" db="EMBL/GenBank/DDBJ databases">
        <title>Bird 10,000 Genomes (B10K) Project - Family phase.</title>
        <authorList>
            <person name="Zhang G."/>
        </authorList>
    </citation>
    <scope>NUCLEOTIDE SEQUENCE [LARGE SCALE GENOMIC DNA]</scope>
    <source>
        <strain evidence="3">B10K-DU-001-16</strain>
        <tissue evidence="3">Muscle</tissue>
    </source>
</reference>
<protein>
    <submittedName>
        <fullName evidence="3">PINX1 inhibitor</fullName>
    </submittedName>
</protein>
<dbReference type="SMART" id="SM00443">
    <property type="entry name" value="G_patch"/>
    <property type="match status" value="1"/>
</dbReference>
<organism evidence="3 4">
    <name type="scientific">Bucco capensis</name>
    <name type="common">collared puffbird</name>
    <dbReference type="NCBI Taxonomy" id="135168"/>
    <lineage>
        <taxon>Eukaryota</taxon>
        <taxon>Metazoa</taxon>
        <taxon>Chordata</taxon>
        <taxon>Craniata</taxon>
        <taxon>Vertebrata</taxon>
        <taxon>Euteleostomi</taxon>
        <taxon>Archelosauria</taxon>
        <taxon>Archosauria</taxon>
        <taxon>Dinosauria</taxon>
        <taxon>Saurischia</taxon>
        <taxon>Theropoda</taxon>
        <taxon>Coelurosauria</taxon>
        <taxon>Aves</taxon>
        <taxon>Neognathae</taxon>
        <taxon>Neoaves</taxon>
        <taxon>Telluraves</taxon>
        <taxon>Coraciimorphae</taxon>
        <taxon>Piciformes</taxon>
        <taxon>Bucconidae</taxon>
        <taxon>Bucco</taxon>
    </lineage>
</organism>
<feature type="domain" description="G-patch" evidence="2">
    <location>
        <begin position="26"/>
        <end position="72"/>
    </location>
</feature>
<dbReference type="InterPro" id="IPR050656">
    <property type="entry name" value="PINX1"/>
</dbReference>
<dbReference type="OrthoDB" id="29523at2759"/>
<dbReference type="AlphaFoldDB" id="A0A7K9H931"/>
<dbReference type="GO" id="GO:0010521">
    <property type="term" value="F:telomerase inhibitor activity"/>
    <property type="evidence" value="ECO:0007669"/>
    <property type="project" value="TreeGrafter"/>
</dbReference>
<dbReference type="Pfam" id="PF01585">
    <property type="entry name" value="G-patch"/>
    <property type="match status" value="1"/>
</dbReference>
<keyword evidence="4" id="KW-1185">Reference proteome</keyword>
<evidence type="ECO:0000256" key="1">
    <source>
        <dbReference type="SAM" id="MobiDB-lite"/>
    </source>
</evidence>
<feature type="region of interest" description="Disordered" evidence="1">
    <location>
        <begin position="97"/>
        <end position="123"/>
    </location>
</feature>
<name>A0A7K9H931_9PICI</name>
<feature type="non-terminal residue" evidence="3">
    <location>
        <position position="1"/>
    </location>
</feature>
<evidence type="ECO:0000259" key="2">
    <source>
        <dbReference type="PROSITE" id="PS50174"/>
    </source>
</evidence>
<dbReference type="GO" id="GO:0005730">
    <property type="term" value="C:nucleolus"/>
    <property type="evidence" value="ECO:0007669"/>
    <property type="project" value="TreeGrafter"/>
</dbReference>
<dbReference type="EMBL" id="VWZO01001822">
    <property type="protein sequence ID" value="NXH10391.1"/>
    <property type="molecule type" value="Genomic_DNA"/>
</dbReference>